<evidence type="ECO:0000259" key="5">
    <source>
        <dbReference type="Pfam" id="PF04542"/>
    </source>
</evidence>
<keyword evidence="8" id="KW-1185">Reference proteome</keyword>
<feature type="domain" description="RNA polymerase sigma-70 region 2" evidence="5">
    <location>
        <begin position="22"/>
        <end position="87"/>
    </location>
</feature>
<dbReference type="SUPFAM" id="SSF88946">
    <property type="entry name" value="Sigma2 domain of RNA polymerase sigma factors"/>
    <property type="match status" value="1"/>
</dbReference>
<dbReference type="PANTHER" id="PTHR43133:SF46">
    <property type="entry name" value="RNA POLYMERASE SIGMA-70 FACTOR ECF SUBFAMILY"/>
    <property type="match status" value="1"/>
</dbReference>
<comment type="similarity">
    <text evidence="1">Belongs to the sigma-70 factor family. ECF subfamily.</text>
</comment>
<dbReference type="InterPro" id="IPR007627">
    <property type="entry name" value="RNA_pol_sigma70_r2"/>
</dbReference>
<dbReference type="SUPFAM" id="SSF88659">
    <property type="entry name" value="Sigma3 and sigma4 domains of RNA polymerase sigma factors"/>
    <property type="match status" value="1"/>
</dbReference>
<dbReference type="Proteomes" id="UP000662783">
    <property type="component" value="Chromosome"/>
</dbReference>
<dbReference type="Gene3D" id="1.10.1740.10">
    <property type="match status" value="1"/>
</dbReference>
<feature type="domain" description="RNA polymerase sigma factor 70 region 4 type 2" evidence="6">
    <location>
        <begin position="116"/>
        <end position="166"/>
    </location>
</feature>
<dbReference type="GO" id="GO:0006352">
    <property type="term" value="P:DNA-templated transcription initiation"/>
    <property type="evidence" value="ECO:0007669"/>
    <property type="project" value="InterPro"/>
</dbReference>
<proteinExistence type="inferred from homology"/>
<dbReference type="EMBL" id="CP070608">
    <property type="protein sequence ID" value="QSE96888.1"/>
    <property type="molecule type" value="Genomic_DNA"/>
</dbReference>
<dbReference type="InterPro" id="IPR036388">
    <property type="entry name" value="WH-like_DNA-bd_sf"/>
</dbReference>
<dbReference type="GO" id="GO:0003677">
    <property type="term" value="F:DNA binding"/>
    <property type="evidence" value="ECO:0007669"/>
    <property type="project" value="InterPro"/>
</dbReference>
<dbReference type="PANTHER" id="PTHR43133">
    <property type="entry name" value="RNA POLYMERASE ECF-TYPE SIGMA FACTO"/>
    <property type="match status" value="1"/>
</dbReference>
<dbReference type="GO" id="GO:0016987">
    <property type="term" value="F:sigma factor activity"/>
    <property type="evidence" value="ECO:0007669"/>
    <property type="project" value="UniProtKB-KW"/>
</dbReference>
<evidence type="ECO:0000256" key="1">
    <source>
        <dbReference type="ARBA" id="ARBA00010641"/>
    </source>
</evidence>
<organism evidence="7 8">
    <name type="scientific">Fulvivirga lutea</name>
    <dbReference type="NCBI Taxonomy" id="2810512"/>
    <lineage>
        <taxon>Bacteria</taxon>
        <taxon>Pseudomonadati</taxon>
        <taxon>Bacteroidota</taxon>
        <taxon>Cytophagia</taxon>
        <taxon>Cytophagales</taxon>
        <taxon>Fulvivirgaceae</taxon>
        <taxon>Fulvivirga</taxon>
    </lineage>
</organism>
<protein>
    <submittedName>
        <fullName evidence="7">RNA polymerase sigma factor</fullName>
    </submittedName>
</protein>
<keyword evidence="2" id="KW-0805">Transcription regulation</keyword>
<dbReference type="AlphaFoldDB" id="A0A974WK77"/>
<evidence type="ECO:0000256" key="3">
    <source>
        <dbReference type="ARBA" id="ARBA00023082"/>
    </source>
</evidence>
<dbReference type="Pfam" id="PF08281">
    <property type="entry name" value="Sigma70_r4_2"/>
    <property type="match status" value="1"/>
</dbReference>
<gene>
    <name evidence="7" type="ORF">JR347_15000</name>
</gene>
<dbReference type="InterPro" id="IPR013325">
    <property type="entry name" value="RNA_pol_sigma_r2"/>
</dbReference>
<evidence type="ECO:0000256" key="4">
    <source>
        <dbReference type="ARBA" id="ARBA00023163"/>
    </source>
</evidence>
<dbReference type="KEGG" id="fuv:JR347_15000"/>
<dbReference type="InterPro" id="IPR039425">
    <property type="entry name" value="RNA_pol_sigma-70-like"/>
</dbReference>
<dbReference type="InterPro" id="IPR013324">
    <property type="entry name" value="RNA_pol_sigma_r3/r4-like"/>
</dbReference>
<sequence length="184" mass="21726">MHSEKDLIERCVKGDRKAQKELYDRHVSAMLVVALRYSKARQEAEDIIQESFIKVFDKIKTYKGESDIKYWIKRIVVNTALNHQRSKLYMFPMVDVEGMHNDFYSEISLSSYHFKELLQMIQELPTGCQAIFNLYAIEGYNHQEIAEMLNISVGTSKSQYSRAKMLLKERIEKEQKVSYERARQ</sequence>
<evidence type="ECO:0000256" key="2">
    <source>
        <dbReference type="ARBA" id="ARBA00023015"/>
    </source>
</evidence>
<dbReference type="RefSeq" id="WP_205721402.1">
    <property type="nucleotide sequence ID" value="NZ_CP070608.1"/>
</dbReference>
<reference evidence="7" key="1">
    <citation type="submission" date="2021-02" db="EMBL/GenBank/DDBJ databases">
        <title>Fulvivirga sp. S481 isolated from sea water.</title>
        <authorList>
            <person name="Bae S.S."/>
            <person name="Baek K."/>
        </authorList>
    </citation>
    <scope>NUCLEOTIDE SEQUENCE</scope>
    <source>
        <strain evidence="7">S481</strain>
    </source>
</reference>
<dbReference type="Gene3D" id="1.10.10.10">
    <property type="entry name" value="Winged helix-like DNA-binding domain superfamily/Winged helix DNA-binding domain"/>
    <property type="match status" value="1"/>
</dbReference>
<keyword evidence="4" id="KW-0804">Transcription</keyword>
<dbReference type="Pfam" id="PF04542">
    <property type="entry name" value="Sigma70_r2"/>
    <property type="match status" value="1"/>
</dbReference>
<evidence type="ECO:0000259" key="6">
    <source>
        <dbReference type="Pfam" id="PF08281"/>
    </source>
</evidence>
<dbReference type="NCBIfam" id="TIGR02937">
    <property type="entry name" value="sigma70-ECF"/>
    <property type="match status" value="1"/>
</dbReference>
<evidence type="ECO:0000313" key="7">
    <source>
        <dbReference type="EMBL" id="QSE96888.1"/>
    </source>
</evidence>
<keyword evidence="3" id="KW-0731">Sigma factor</keyword>
<evidence type="ECO:0000313" key="8">
    <source>
        <dbReference type="Proteomes" id="UP000662783"/>
    </source>
</evidence>
<accession>A0A974WK77</accession>
<dbReference type="InterPro" id="IPR013249">
    <property type="entry name" value="RNA_pol_sigma70_r4_t2"/>
</dbReference>
<dbReference type="InterPro" id="IPR014284">
    <property type="entry name" value="RNA_pol_sigma-70_dom"/>
</dbReference>
<name>A0A974WK77_9BACT</name>